<reference evidence="2" key="1">
    <citation type="journal article" date="2020" name="Nat. Commun.">
        <title>Large-scale genome sequencing of mycorrhizal fungi provides insights into the early evolution of symbiotic traits.</title>
        <authorList>
            <person name="Miyauchi S."/>
            <person name="Kiss E."/>
            <person name="Kuo A."/>
            <person name="Drula E."/>
            <person name="Kohler A."/>
            <person name="Sanchez-Garcia M."/>
            <person name="Morin E."/>
            <person name="Andreopoulos B."/>
            <person name="Barry K.W."/>
            <person name="Bonito G."/>
            <person name="Buee M."/>
            <person name="Carver A."/>
            <person name="Chen C."/>
            <person name="Cichocki N."/>
            <person name="Clum A."/>
            <person name="Culley D."/>
            <person name="Crous P.W."/>
            <person name="Fauchery L."/>
            <person name="Girlanda M."/>
            <person name="Hayes R.D."/>
            <person name="Keri Z."/>
            <person name="LaButti K."/>
            <person name="Lipzen A."/>
            <person name="Lombard V."/>
            <person name="Magnuson J."/>
            <person name="Maillard F."/>
            <person name="Murat C."/>
            <person name="Nolan M."/>
            <person name="Ohm R.A."/>
            <person name="Pangilinan J."/>
            <person name="Pereira M.F."/>
            <person name="Perotto S."/>
            <person name="Peter M."/>
            <person name="Pfister S."/>
            <person name="Riley R."/>
            <person name="Sitrit Y."/>
            <person name="Stielow J.B."/>
            <person name="Szollosi G."/>
            <person name="Zifcakova L."/>
            <person name="Stursova M."/>
            <person name="Spatafora J.W."/>
            <person name="Tedersoo L."/>
            <person name="Vaario L.M."/>
            <person name="Yamada A."/>
            <person name="Yan M."/>
            <person name="Wang P."/>
            <person name="Xu J."/>
            <person name="Bruns T."/>
            <person name="Baldrian P."/>
            <person name="Vilgalys R."/>
            <person name="Dunand C."/>
            <person name="Henrissat B."/>
            <person name="Grigoriev I.V."/>
            <person name="Hibbett D."/>
            <person name="Nagy L.G."/>
            <person name="Martin F.M."/>
        </authorList>
    </citation>
    <scope>NUCLEOTIDE SEQUENCE</scope>
    <source>
        <strain evidence="2">UP504</strain>
    </source>
</reference>
<accession>A0A9P6AW46</accession>
<proteinExistence type="predicted"/>
<feature type="region of interest" description="Disordered" evidence="1">
    <location>
        <begin position="159"/>
        <end position="178"/>
    </location>
</feature>
<evidence type="ECO:0000256" key="1">
    <source>
        <dbReference type="SAM" id="MobiDB-lite"/>
    </source>
</evidence>
<dbReference type="AlphaFoldDB" id="A0A9P6AW46"/>
<protein>
    <submittedName>
        <fullName evidence="2">Uncharacterized protein</fullName>
    </submittedName>
</protein>
<comment type="caution">
    <text evidence="2">The sequence shown here is derived from an EMBL/GenBank/DDBJ whole genome shotgun (WGS) entry which is preliminary data.</text>
</comment>
<evidence type="ECO:0000313" key="3">
    <source>
        <dbReference type="Proteomes" id="UP000886523"/>
    </source>
</evidence>
<name>A0A9P6AW46_9AGAM</name>
<evidence type="ECO:0000313" key="2">
    <source>
        <dbReference type="EMBL" id="KAF9513063.1"/>
    </source>
</evidence>
<dbReference type="EMBL" id="MU128978">
    <property type="protein sequence ID" value="KAF9513063.1"/>
    <property type="molecule type" value="Genomic_DNA"/>
</dbReference>
<dbReference type="Proteomes" id="UP000886523">
    <property type="component" value="Unassembled WGS sequence"/>
</dbReference>
<gene>
    <name evidence="2" type="ORF">BS47DRAFT_1344782</name>
</gene>
<dbReference type="OrthoDB" id="1924260at2759"/>
<sequence length="219" mass="24499">MCLQRAIFAAAAETSVNDDTAVDSESLDVGSVNPNPKRQQNQWRVFIQDEYTRMKRWTDSHISDSTSMQYLAQVIRAHLQLALPLSPSPPAAPIGCADQEHEGSCFDATDEPPAMSHVLSLLRTYPSHEAIWMCLRQSKEADDPERAKLAHNMYAWLPGREEDDNGGEHDVGSSTSGRAKIRSGDIRMVTTTMLASEFAQTEARQTRLFRKRFSITLCT</sequence>
<organism evidence="2 3">
    <name type="scientific">Hydnum rufescens UP504</name>
    <dbReference type="NCBI Taxonomy" id="1448309"/>
    <lineage>
        <taxon>Eukaryota</taxon>
        <taxon>Fungi</taxon>
        <taxon>Dikarya</taxon>
        <taxon>Basidiomycota</taxon>
        <taxon>Agaricomycotina</taxon>
        <taxon>Agaricomycetes</taxon>
        <taxon>Cantharellales</taxon>
        <taxon>Hydnaceae</taxon>
        <taxon>Hydnum</taxon>
    </lineage>
</organism>
<keyword evidence="3" id="KW-1185">Reference proteome</keyword>